<proteinExistence type="predicted"/>
<feature type="transmembrane region" description="Helical" evidence="1">
    <location>
        <begin position="169"/>
        <end position="189"/>
    </location>
</feature>
<dbReference type="Proteomes" id="UP000193083">
    <property type="component" value="Unassembled WGS sequence"/>
</dbReference>
<accession>A0A1X7PWI8</accession>
<feature type="transmembrane region" description="Helical" evidence="1">
    <location>
        <begin position="95"/>
        <end position="114"/>
    </location>
</feature>
<evidence type="ECO:0000256" key="1">
    <source>
        <dbReference type="SAM" id="Phobius"/>
    </source>
</evidence>
<evidence type="ECO:0000313" key="2">
    <source>
        <dbReference type="EMBL" id="SMH55712.1"/>
    </source>
</evidence>
<reference evidence="2 3" key="1">
    <citation type="submission" date="2017-04" db="EMBL/GenBank/DDBJ databases">
        <authorList>
            <person name="Afonso C.L."/>
            <person name="Miller P.J."/>
            <person name="Scott M.A."/>
            <person name="Spackman E."/>
            <person name="Goraichik I."/>
            <person name="Dimitrov K.M."/>
            <person name="Suarez D.L."/>
            <person name="Swayne D.E."/>
        </authorList>
    </citation>
    <scope>NUCLEOTIDE SEQUENCE [LARGE SCALE GENOMIC DNA]</scope>
    <source>
        <strain evidence="2 3">B5P</strain>
    </source>
</reference>
<keyword evidence="1" id="KW-0472">Membrane</keyword>
<organism evidence="2 3">
    <name type="scientific">Mesorhizobium australicum</name>
    <dbReference type="NCBI Taxonomy" id="536018"/>
    <lineage>
        <taxon>Bacteria</taxon>
        <taxon>Pseudomonadati</taxon>
        <taxon>Pseudomonadota</taxon>
        <taxon>Alphaproteobacteria</taxon>
        <taxon>Hyphomicrobiales</taxon>
        <taxon>Phyllobacteriaceae</taxon>
        <taxon>Mesorhizobium</taxon>
    </lineage>
</organism>
<protein>
    <submittedName>
        <fullName evidence="2">Predicted integral membrane protein</fullName>
    </submittedName>
</protein>
<dbReference type="EMBL" id="FXBL01000004">
    <property type="protein sequence ID" value="SMH55712.1"/>
    <property type="molecule type" value="Genomic_DNA"/>
</dbReference>
<keyword evidence="1" id="KW-1133">Transmembrane helix</keyword>
<dbReference type="InterPro" id="IPR018729">
    <property type="entry name" value="DUF2269_transmembrane"/>
</dbReference>
<gene>
    <name evidence="2" type="ORF">SAMN02982922_5384</name>
</gene>
<dbReference type="AlphaFoldDB" id="A0A1X7PWI8"/>
<dbReference type="Pfam" id="PF10027">
    <property type="entry name" value="DUF2269"/>
    <property type="match status" value="1"/>
</dbReference>
<evidence type="ECO:0000313" key="3">
    <source>
        <dbReference type="Proteomes" id="UP000193083"/>
    </source>
</evidence>
<feature type="transmembrane region" description="Helical" evidence="1">
    <location>
        <begin position="69"/>
        <end position="89"/>
    </location>
</feature>
<name>A0A1X7PWI8_9HYPH</name>
<sequence length="197" mass="20959">MTGDGPCNVFQGAEMDWYSIVKFGHVICALIWVGGGFAMMLNGVFAVRAGDAEGTMRAIRLSSDLGGRLMVPASMLTLLFGLVLCWFWVGFTDLWIVIGLGGYAATFLIGLFYFKPTSERVAAMVERDGITPAALADGKAMLRVARFDYAVMIVVVADMVLKPTFGDTVLLTAMAVVLLAGAAVAFAPWGETAPSEA</sequence>
<keyword evidence="1" id="KW-0812">Transmembrane</keyword>
<feature type="transmembrane region" description="Helical" evidence="1">
    <location>
        <begin position="23"/>
        <end position="48"/>
    </location>
</feature>
<keyword evidence="3" id="KW-1185">Reference proteome</keyword>